<dbReference type="Proteomes" id="UP000595064">
    <property type="component" value="Chromosome"/>
</dbReference>
<dbReference type="GO" id="GO:0016020">
    <property type="term" value="C:membrane"/>
    <property type="evidence" value="ECO:0007669"/>
    <property type="project" value="UniProtKB-SubCell"/>
</dbReference>
<dbReference type="GeneID" id="94692727"/>
<evidence type="ECO:0000313" key="9">
    <source>
        <dbReference type="EMBL" id="SDZ43553.1"/>
    </source>
</evidence>
<keyword evidence="3 7" id="KW-0812">Transmembrane</keyword>
<keyword evidence="4 7" id="KW-1133">Transmembrane helix</keyword>
<evidence type="ECO:0000256" key="7">
    <source>
        <dbReference type="SAM" id="Phobius"/>
    </source>
</evidence>
<feature type="transmembrane region" description="Helical" evidence="7">
    <location>
        <begin position="63"/>
        <end position="85"/>
    </location>
</feature>
<evidence type="ECO:0000256" key="3">
    <source>
        <dbReference type="ARBA" id="ARBA00022692"/>
    </source>
</evidence>
<feature type="transmembrane region" description="Helical" evidence="7">
    <location>
        <begin position="318"/>
        <end position="340"/>
    </location>
</feature>
<reference evidence="9 10" key="1">
    <citation type="submission" date="2016-10" db="EMBL/GenBank/DDBJ databases">
        <authorList>
            <person name="de Groot N.N."/>
        </authorList>
    </citation>
    <scope>NUCLEOTIDE SEQUENCE [LARGE SCALE GENOMIC DNA]</scope>
    <source>
        <strain evidence="9 10">LMG 24775</strain>
    </source>
</reference>
<keyword evidence="5 7" id="KW-0472">Membrane</keyword>
<dbReference type="KEGG" id="dla:I6G47_06530"/>
<evidence type="ECO:0000256" key="1">
    <source>
        <dbReference type="ARBA" id="ARBA00004141"/>
    </source>
</evidence>
<name>A0A1H3SZK0_9BURK</name>
<dbReference type="InterPro" id="IPR002549">
    <property type="entry name" value="AI-2E-like"/>
</dbReference>
<evidence type="ECO:0000256" key="5">
    <source>
        <dbReference type="ARBA" id="ARBA00023136"/>
    </source>
</evidence>
<evidence type="ECO:0000256" key="6">
    <source>
        <dbReference type="SAM" id="MobiDB-lite"/>
    </source>
</evidence>
<protein>
    <submittedName>
        <fullName evidence="8">AI-2E family transporter</fullName>
    </submittedName>
    <submittedName>
        <fullName evidence="9">Predicted PurR-regulated permease PerM</fullName>
    </submittedName>
</protein>
<evidence type="ECO:0000256" key="2">
    <source>
        <dbReference type="ARBA" id="ARBA00009773"/>
    </source>
</evidence>
<keyword evidence="11" id="KW-1185">Reference proteome</keyword>
<evidence type="ECO:0000256" key="4">
    <source>
        <dbReference type="ARBA" id="ARBA00022989"/>
    </source>
</evidence>
<dbReference type="EMBL" id="FNPE01000024">
    <property type="protein sequence ID" value="SDZ43553.1"/>
    <property type="molecule type" value="Genomic_DNA"/>
</dbReference>
<dbReference type="PANTHER" id="PTHR21716:SF4">
    <property type="entry name" value="TRANSMEMBRANE PROTEIN 245"/>
    <property type="match status" value="1"/>
</dbReference>
<dbReference type="Pfam" id="PF01594">
    <property type="entry name" value="AI-2E_transport"/>
    <property type="match status" value="1"/>
</dbReference>
<evidence type="ECO:0000313" key="8">
    <source>
        <dbReference type="EMBL" id="QPS82733.1"/>
    </source>
</evidence>
<proteinExistence type="inferred from homology"/>
<comment type="similarity">
    <text evidence="2">Belongs to the autoinducer-2 exporter (AI-2E) (TC 2.A.86) family.</text>
</comment>
<accession>A0A1H3SZK0</accession>
<dbReference type="EMBL" id="CP065748">
    <property type="protein sequence ID" value="QPS82733.1"/>
    <property type="molecule type" value="Genomic_DNA"/>
</dbReference>
<comment type="subcellular location">
    <subcellularLocation>
        <location evidence="1">Membrane</location>
        <topology evidence="1">Multi-pass membrane protein</topology>
    </subcellularLocation>
</comment>
<organism evidence="9 10">
    <name type="scientific">Delftia lacustris</name>
    <dbReference type="NCBI Taxonomy" id="558537"/>
    <lineage>
        <taxon>Bacteria</taxon>
        <taxon>Pseudomonadati</taxon>
        <taxon>Pseudomonadota</taxon>
        <taxon>Betaproteobacteria</taxon>
        <taxon>Burkholderiales</taxon>
        <taxon>Comamonadaceae</taxon>
        <taxon>Delftia</taxon>
    </lineage>
</organism>
<feature type="transmembrane region" description="Helical" evidence="7">
    <location>
        <begin position="239"/>
        <end position="269"/>
    </location>
</feature>
<dbReference type="AlphaFoldDB" id="A0A1H3SZK0"/>
<dbReference type="PANTHER" id="PTHR21716">
    <property type="entry name" value="TRANSMEMBRANE PROTEIN"/>
    <property type="match status" value="1"/>
</dbReference>
<dbReference type="Proteomes" id="UP000183417">
    <property type="component" value="Unassembled WGS sequence"/>
</dbReference>
<feature type="transmembrane region" description="Helical" evidence="7">
    <location>
        <begin position="12"/>
        <end position="43"/>
    </location>
</feature>
<feature type="transmembrane region" description="Helical" evidence="7">
    <location>
        <begin position="159"/>
        <end position="176"/>
    </location>
</feature>
<dbReference type="RefSeq" id="WP_016446855.1">
    <property type="nucleotide sequence ID" value="NZ_CP065748.1"/>
</dbReference>
<evidence type="ECO:0000313" key="11">
    <source>
        <dbReference type="Proteomes" id="UP000595064"/>
    </source>
</evidence>
<feature type="transmembrane region" description="Helical" evidence="7">
    <location>
        <begin position="216"/>
        <end position="233"/>
    </location>
</feature>
<evidence type="ECO:0000313" key="10">
    <source>
        <dbReference type="Proteomes" id="UP000183417"/>
    </source>
</evidence>
<feature type="region of interest" description="Disordered" evidence="6">
    <location>
        <begin position="375"/>
        <end position="395"/>
    </location>
</feature>
<reference evidence="8 11" key="2">
    <citation type="submission" date="2020-12" db="EMBL/GenBank/DDBJ databases">
        <title>FDA dAtabase for Regulatory Grade micrObial Sequences (FDA-ARGOS): Supporting development and validation of Infectious Disease Dx tests.</title>
        <authorList>
            <person name="Sproer C."/>
            <person name="Gronow S."/>
            <person name="Severitt S."/>
            <person name="Schroder I."/>
            <person name="Tallon L."/>
            <person name="Sadzewicz L."/>
            <person name="Zhao X."/>
            <person name="Boylan J."/>
            <person name="Ott S."/>
            <person name="Bowen H."/>
            <person name="Vavikolanu K."/>
            <person name="Mehta A."/>
            <person name="Aluvathingal J."/>
            <person name="Nadendla S."/>
            <person name="Lowell S."/>
            <person name="Myers T."/>
            <person name="Yan Y."/>
            <person name="Sichtig H."/>
        </authorList>
    </citation>
    <scope>NUCLEOTIDE SEQUENCE [LARGE SCALE GENOMIC DNA]</scope>
    <source>
        <strain evidence="8 11">FDAARGOS_890</strain>
    </source>
</reference>
<gene>
    <name evidence="8" type="ORF">I6G47_06530</name>
    <name evidence="9" type="ORF">SAMN05421547_12449</name>
</gene>
<feature type="transmembrane region" description="Helical" evidence="7">
    <location>
        <begin position="276"/>
        <end position="298"/>
    </location>
</feature>
<sequence>MNLLPLHKRTFMLLLIAATIGFGAVLWEFMGAIFWGVALAILFSPLHRRLLARMPRRTNLAALSTLLLCLVVAILPLALIGASLVREASLIYERVNSGNLDAGTYVQQIMDALPSWVTPWLERLHLGSLAELQDKLSSIAMQASKLAATKALGIGQNTFGFLVGFCVMLYLLFFLLRDGRDLTQRIRMAIPLQSDHKAELSSKFTTVIRATVKGNLAVAAAQGALGGLIFWILGIQGPVLWGVVMAFLSLLPAVGAGLIWAPVAIYFLATGDMGKGLILIAYGVLVIGLVDNVLRPLLVGKDTKMPDYIVLISTLGGMALFGLTGFVIGPVIAALFMAIWDMFTRMQLQDEERRRQMAQTVNPSVNKTGLAHAEYQTSDDLGLKHAPRDPGPPAR</sequence>